<protein>
    <submittedName>
        <fullName evidence="2">Uncharacterized protein</fullName>
    </submittedName>
</protein>
<name>A0A4R5XLQ9_9MICC</name>
<proteinExistence type="predicted"/>
<reference evidence="2 3" key="1">
    <citation type="submission" date="2019-03" db="EMBL/GenBank/DDBJ databases">
        <title>Genome Sequencing and Assembly of Various Microbes Isolated from Partially Reclaimed Soil and Acid Mine Drainage (AMD) Site.</title>
        <authorList>
            <person name="Steinbock B."/>
            <person name="Bechtold R."/>
            <person name="Sevigny J.L."/>
            <person name="Thomas D."/>
            <person name="Cuthill L.R."/>
            <person name="Aveiro Johannsen E.J."/>
            <person name="Thomas K."/>
            <person name="Ghosh A."/>
        </authorList>
    </citation>
    <scope>NUCLEOTIDE SEQUENCE [LARGE SCALE GENOMIC DNA]</scope>
    <source>
        <strain evidence="2 3">S-A1</strain>
    </source>
</reference>
<evidence type="ECO:0000256" key="1">
    <source>
        <dbReference type="SAM" id="SignalP"/>
    </source>
</evidence>
<dbReference type="OrthoDB" id="4943656at2"/>
<evidence type="ECO:0000313" key="2">
    <source>
        <dbReference type="EMBL" id="TDL32330.1"/>
    </source>
</evidence>
<dbReference type="Proteomes" id="UP000294621">
    <property type="component" value="Unassembled WGS sequence"/>
</dbReference>
<evidence type="ECO:0000313" key="3">
    <source>
        <dbReference type="Proteomes" id="UP000294621"/>
    </source>
</evidence>
<dbReference type="EMBL" id="SMZQ01000014">
    <property type="protein sequence ID" value="TDL32330.1"/>
    <property type="molecule type" value="Genomic_DNA"/>
</dbReference>
<comment type="caution">
    <text evidence="2">The sequence shown here is derived from an EMBL/GenBank/DDBJ whole genome shotgun (WGS) entry which is preliminary data.</text>
</comment>
<dbReference type="AlphaFoldDB" id="A0A4R5XLQ9"/>
<sequence>MKKSLTRVLTLFAALFLALSAGMIAAQAETNFDNAPQGAHYAKGYGEPVCTVEDTTVTCTATRIEGVGNTNATVELAVTSTISGVCHNPGVNSKVVEPFSESVTETTSSELTSTRNGRLIVPAQTTTGVSTEDFLENFSCPNPNWTPEVTSNVLSFEYTLTFAGFEGYPAITITG</sequence>
<keyword evidence="1" id="KW-0732">Signal</keyword>
<accession>A0A4R5XLQ9</accession>
<feature type="signal peptide" evidence="1">
    <location>
        <begin position="1"/>
        <end position="28"/>
    </location>
</feature>
<gene>
    <name evidence="2" type="ORF">E2R57_19840</name>
</gene>
<organism evidence="2 3">
    <name type="scientific">Arthrobacter nitrophenolicus</name>
    <dbReference type="NCBI Taxonomy" id="683150"/>
    <lineage>
        <taxon>Bacteria</taxon>
        <taxon>Bacillati</taxon>
        <taxon>Actinomycetota</taxon>
        <taxon>Actinomycetes</taxon>
        <taxon>Micrococcales</taxon>
        <taxon>Micrococcaceae</taxon>
        <taxon>Arthrobacter</taxon>
    </lineage>
</organism>
<dbReference type="RefSeq" id="WP_133352004.1">
    <property type="nucleotide sequence ID" value="NZ_SMZQ01000014.1"/>
</dbReference>
<feature type="chain" id="PRO_5020506900" evidence="1">
    <location>
        <begin position="29"/>
        <end position="175"/>
    </location>
</feature>